<dbReference type="InterPro" id="IPR003961">
    <property type="entry name" value="FN3_dom"/>
</dbReference>
<dbReference type="InterPro" id="IPR013783">
    <property type="entry name" value="Ig-like_fold"/>
</dbReference>
<dbReference type="SUPFAM" id="SSF69318">
    <property type="entry name" value="Integrin alpha N-terminal domain"/>
    <property type="match status" value="1"/>
</dbReference>
<feature type="region of interest" description="Disordered" evidence="5">
    <location>
        <begin position="323"/>
        <end position="344"/>
    </location>
</feature>
<accession>A0ABP8XZY7</accession>
<sequence length="685" mass="69076">MDMSRSRGKSRKTPGDWRQRWRAGVLVTALVGGGLAATATSAVASVAPDAPTNVVATAGDGQATVTWTAPASDGGAAITQYKVASQPGTASATVAGTETTATVTGLTNGVTYTFTVKATNADGFTSVASAKSAPVVVGGGTPPTKPDAPTGVVATAGDSMASVSWTPPANDGGAAIDSYIVASQPGSTTVTVDGATTTADFPGLANGTAYTFTVRAVNTVGRSLPSAPSAAVTPGGPASPPDAPTNVVATAGDGQVTVTWTAPASNGAAIQKYRVNVQPGTGYAETVDASTTKVFGGLTNGTTYTFTVRAYNSAGVSAASLPSNPATPVAAPRTAPGAPTGVTASATGNTATIRWSAPASDGGSPITQYRVTASPGGTSTTVSAPALTTRLNLFGGTYTFVVQAVNSTGPSAPSAASNSVHSVATMWSDFNGDGKADILARKPDGELWLYSGNGTGNFGSPAAKRIAIGWQVYDRILSPSDFNGDGRGDIIARKPTGQLYLFLGNGKGGFLSSTPTLLGSGWQGLDRLVSPGDFNGDGHTDIIARKPTGELYLFTGNGKGGFTNPAYRQISSGWQGLDRLISPGDFNGDGHTDIIARKPTGELYLFTGNGKGGFTNPSYRQIASGWQAFDRLLSPGDFNGDGHPDVVTRKSTGALYLYTGNGSGTFAASRQIGNGWGIYDILTGG</sequence>
<comment type="caution">
    <text evidence="7">The sequence shown here is derived from an EMBL/GenBank/DDBJ whole genome shotgun (WGS) entry which is preliminary data.</text>
</comment>
<dbReference type="Gene3D" id="2.60.40.10">
    <property type="entry name" value="Immunoglobulins"/>
    <property type="match status" value="4"/>
</dbReference>
<dbReference type="PANTHER" id="PTHR13817">
    <property type="entry name" value="TITIN"/>
    <property type="match status" value="1"/>
</dbReference>
<evidence type="ECO:0000256" key="2">
    <source>
        <dbReference type="ARBA" id="ARBA00022737"/>
    </source>
</evidence>
<dbReference type="PRINTS" id="PR00014">
    <property type="entry name" value="FNTYPEIII"/>
</dbReference>
<keyword evidence="1" id="KW-0732">Signal</keyword>
<feature type="domain" description="Fibronectin type-III" evidence="6">
    <location>
        <begin position="240"/>
        <end position="332"/>
    </location>
</feature>
<keyword evidence="3" id="KW-0326">Glycosidase</keyword>
<dbReference type="Pfam" id="PF00041">
    <property type="entry name" value="fn3"/>
    <property type="match status" value="4"/>
</dbReference>
<gene>
    <name evidence="7" type="ORF">GCM10025782_15350</name>
</gene>
<name>A0ABP8XZY7_9MICO</name>
<feature type="domain" description="Fibronectin type-III" evidence="6">
    <location>
        <begin position="47"/>
        <end position="144"/>
    </location>
</feature>
<dbReference type="InterPro" id="IPR050964">
    <property type="entry name" value="Striated_Muscle_Regulatory"/>
</dbReference>
<dbReference type="InterPro" id="IPR028994">
    <property type="entry name" value="Integrin_alpha_N"/>
</dbReference>
<protein>
    <recommendedName>
        <fullName evidence="6">Fibronectin type-III domain-containing protein</fullName>
    </recommendedName>
</protein>
<dbReference type="PROSITE" id="PS50853">
    <property type="entry name" value="FN3"/>
    <property type="match status" value="4"/>
</dbReference>
<evidence type="ECO:0000313" key="7">
    <source>
        <dbReference type="EMBL" id="GAA4718969.1"/>
    </source>
</evidence>
<keyword evidence="4" id="KW-0624">Polysaccharide degradation</keyword>
<dbReference type="PANTHER" id="PTHR13817:SF73">
    <property type="entry name" value="FIBRONECTIN TYPE-III DOMAIN-CONTAINING PROTEIN"/>
    <property type="match status" value="1"/>
</dbReference>
<dbReference type="InterPro" id="IPR036116">
    <property type="entry name" value="FN3_sf"/>
</dbReference>
<evidence type="ECO:0000256" key="5">
    <source>
        <dbReference type="SAM" id="MobiDB-lite"/>
    </source>
</evidence>
<keyword evidence="2" id="KW-0677">Repeat</keyword>
<dbReference type="SMART" id="SM00060">
    <property type="entry name" value="FN3"/>
    <property type="match status" value="4"/>
</dbReference>
<evidence type="ECO:0000313" key="8">
    <source>
        <dbReference type="Proteomes" id="UP001500556"/>
    </source>
</evidence>
<feature type="domain" description="Fibronectin type-III" evidence="6">
    <location>
        <begin position="145"/>
        <end position="236"/>
    </location>
</feature>
<dbReference type="EMBL" id="BAABLO010000004">
    <property type="protein sequence ID" value="GAA4718969.1"/>
    <property type="molecule type" value="Genomic_DNA"/>
</dbReference>
<keyword evidence="4" id="KW-0119">Carbohydrate metabolism</keyword>
<feature type="compositionally biased region" description="Low complexity" evidence="5">
    <location>
        <begin position="326"/>
        <end position="344"/>
    </location>
</feature>
<reference evidence="8" key="1">
    <citation type="journal article" date="2019" name="Int. J. Syst. Evol. Microbiol.">
        <title>The Global Catalogue of Microorganisms (GCM) 10K type strain sequencing project: providing services to taxonomists for standard genome sequencing and annotation.</title>
        <authorList>
            <consortium name="The Broad Institute Genomics Platform"/>
            <consortium name="The Broad Institute Genome Sequencing Center for Infectious Disease"/>
            <person name="Wu L."/>
            <person name="Ma J."/>
        </authorList>
    </citation>
    <scope>NUCLEOTIDE SEQUENCE [LARGE SCALE GENOMIC DNA]</scope>
    <source>
        <strain evidence="8">JCM 18961</strain>
    </source>
</reference>
<organism evidence="7 8">
    <name type="scientific">Pedococcus ginsenosidimutans</name>
    <dbReference type="NCBI Taxonomy" id="490570"/>
    <lineage>
        <taxon>Bacteria</taxon>
        <taxon>Bacillati</taxon>
        <taxon>Actinomycetota</taxon>
        <taxon>Actinomycetes</taxon>
        <taxon>Micrococcales</taxon>
        <taxon>Intrasporangiaceae</taxon>
        <taxon>Pedococcus</taxon>
    </lineage>
</organism>
<dbReference type="SUPFAM" id="SSF49265">
    <property type="entry name" value="Fibronectin type III"/>
    <property type="match status" value="2"/>
</dbReference>
<evidence type="ECO:0000256" key="4">
    <source>
        <dbReference type="ARBA" id="ARBA00023326"/>
    </source>
</evidence>
<proteinExistence type="predicted"/>
<keyword evidence="8" id="KW-1185">Reference proteome</keyword>
<evidence type="ECO:0000259" key="6">
    <source>
        <dbReference type="PROSITE" id="PS50853"/>
    </source>
</evidence>
<evidence type="ECO:0000256" key="3">
    <source>
        <dbReference type="ARBA" id="ARBA00023295"/>
    </source>
</evidence>
<keyword evidence="3" id="KW-0378">Hydrolase</keyword>
<dbReference type="Gene3D" id="2.130.10.130">
    <property type="entry name" value="Integrin alpha, N-terminal"/>
    <property type="match status" value="2"/>
</dbReference>
<dbReference type="Proteomes" id="UP001500556">
    <property type="component" value="Unassembled WGS sequence"/>
</dbReference>
<dbReference type="Pfam" id="PF13517">
    <property type="entry name" value="FG-GAP_3"/>
    <property type="match status" value="2"/>
</dbReference>
<dbReference type="CDD" id="cd00063">
    <property type="entry name" value="FN3"/>
    <property type="match status" value="4"/>
</dbReference>
<feature type="domain" description="Fibronectin type-III" evidence="6">
    <location>
        <begin position="335"/>
        <end position="425"/>
    </location>
</feature>
<dbReference type="InterPro" id="IPR013517">
    <property type="entry name" value="FG-GAP"/>
</dbReference>
<evidence type="ECO:0000256" key="1">
    <source>
        <dbReference type="ARBA" id="ARBA00022729"/>
    </source>
</evidence>